<organism evidence="1 2">
    <name type="scientific">Autumnicola edwardsiae</name>
    <dbReference type="NCBI Taxonomy" id="3075594"/>
    <lineage>
        <taxon>Bacteria</taxon>
        <taxon>Pseudomonadati</taxon>
        <taxon>Bacteroidota</taxon>
        <taxon>Flavobacteriia</taxon>
        <taxon>Flavobacteriales</taxon>
        <taxon>Flavobacteriaceae</taxon>
        <taxon>Autumnicola</taxon>
    </lineage>
</organism>
<proteinExistence type="predicted"/>
<evidence type="ECO:0008006" key="3">
    <source>
        <dbReference type="Google" id="ProtNLM"/>
    </source>
</evidence>
<dbReference type="EMBL" id="JAVRHP010000128">
    <property type="protein sequence ID" value="MDT0651550.1"/>
    <property type="molecule type" value="Genomic_DNA"/>
</dbReference>
<keyword evidence="2" id="KW-1185">Reference proteome</keyword>
<name>A0ABU3D069_9FLAO</name>
<protein>
    <recommendedName>
        <fullName evidence="3">Lipoprotein</fullName>
    </recommendedName>
</protein>
<reference evidence="1 2" key="1">
    <citation type="submission" date="2023-09" db="EMBL/GenBank/DDBJ databases">
        <authorList>
            <person name="Rey-Velasco X."/>
        </authorList>
    </citation>
    <scope>NUCLEOTIDE SEQUENCE [LARGE SCALE GENOMIC DNA]</scope>
    <source>
        <strain evidence="1 2">F297</strain>
    </source>
</reference>
<dbReference type="RefSeq" id="WP_311485651.1">
    <property type="nucleotide sequence ID" value="NZ_JAVRHP010000128.1"/>
</dbReference>
<gene>
    <name evidence="1" type="ORF">RM529_15445</name>
</gene>
<accession>A0ABU3D069</accession>
<sequence>MMTLKSLFFLTNFAIFAKRLTKFIIIALSNLLSLTKFFKSIKFKPMKKLFTFLFVGSMIASCSNDEVNEINEPEAAVDLETQVSEGLYDNSNLGIYEGVFTSLESNNRATVRIEVDGKGNPVASFVFPNGGLKAFRADQKLSKSSSEKIHFSDEEFDFDFAVNEDGTEPVISNVTYMGEKGDVMIVKETSKAAVTPRTGTYACLPGSCDTHPDLGVGKTQTFNAILQTSTTSGNVADDSRADVVFQVVLGSTTYYMNSSTPSMEQTSCTERQRTIGGVVFAVTRCQFSGAIQGGSGLATVNGTHRYGRQVSFSGTTGDFTCSDYFGTIVYESSILGTSSMEFVSDDIEGEDDYCFPTEGL</sequence>
<comment type="caution">
    <text evidence="1">The sequence shown here is derived from an EMBL/GenBank/DDBJ whole genome shotgun (WGS) entry which is preliminary data.</text>
</comment>
<evidence type="ECO:0000313" key="1">
    <source>
        <dbReference type="EMBL" id="MDT0651550.1"/>
    </source>
</evidence>
<evidence type="ECO:0000313" key="2">
    <source>
        <dbReference type="Proteomes" id="UP001248819"/>
    </source>
</evidence>
<dbReference type="Proteomes" id="UP001248819">
    <property type="component" value="Unassembled WGS sequence"/>
</dbReference>